<dbReference type="SUPFAM" id="SSF53254">
    <property type="entry name" value="Phosphoglycerate mutase-like"/>
    <property type="match status" value="1"/>
</dbReference>
<keyword evidence="4" id="KW-1185">Reference proteome</keyword>
<dbReference type="STRING" id="5643.A0A060SK69"/>
<dbReference type="EMBL" id="CCBP010000225">
    <property type="protein sequence ID" value="CDO74897.1"/>
    <property type="molecule type" value="Genomic_DNA"/>
</dbReference>
<dbReference type="InterPro" id="IPR000560">
    <property type="entry name" value="His_Pase_clade-2"/>
</dbReference>
<evidence type="ECO:0000256" key="1">
    <source>
        <dbReference type="ARBA" id="ARBA00022801"/>
    </source>
</evidence>
<dbReference type="PANTHER" id="PTHR20963">
    <property type="entry name" value="MULTIPLE INOSITOL POLYPHOSPHATE PHOSPHATASE-RELATED"/>
    <property type="match status" value="1"/>
</dbReference>
<dbReference type="CDD" id="cd07061">
    <property type="entry name" value="HP_HAP_like"/>
    <property type="match status" value="1"/>
</dbReference>
<dbReference type="Gene3D" id="3.40.50.1240">
    <property type="entry name" value="Phosphoglycerate mutase-like"/>
    <property type="match status" value="1"/>
</dbReference>
<reference evidence="3" key="1">
    <citation type="submission" date="2014-01" db="EMBL/GenBank/DDBJ databases">
        <title>The genome of the white-rot fungus Pycnoporus cinnabarinus: a basidiomycete model with a versatile arsenal for lignocellulosic biomass breakdown.</title>
        <authorList>
            <person name="Levasseur A."/>
            <person name="Lomascolo A."/>
            <person name="Ruiz-Duenas F.J."/>
            <person name="Uzan E."/>
            <person name="Piumi F."/>
            <person name="Kues U."/>
            <person name="Ram A.F.J."/>
            <person name="Murat C."/>
            <person name="Haon M."/>
            <person name="Benoit I."/>
            <person name="Arfi Y."/>
            <person name="Chevret D."/>
            <person name="Drula E."/>
            <person name="Kwon M.J."/>
            <person name="Gouret P."/>
            <person name="Lesage-Meessen L."/>
            <person name="Lombard V."/>
            <person name="Mariette J."/>
            <person name="Noirot C."/>
            <person name="Park J."/>
            <person name="Patyshakuliyeva A."/>
            <person name="Wieneger R.A.B."/>
            <person name="Wosten H.A.B."/>
            <person name="Martin F."/>
            <person name="Coutinho P.M."/>
            <person name="de Vries R."/>
            <person name="Martinez A.T."/>
            <person name="Klopp C."/>
            <person name="Pontarotti P."/>
            <person name="Henrissat B."/>
            <person name="Record E."/>
        </authorList>
    </citation>
    <scope>NUCLEOTIDE SEQUENCE [LARGE SCALE GENOMIC DNA]</scope>
    <source>
        <strain evidence="3">BRFM137</strain>
    </source>
</reference>
<evidence type="ECO:0000256" key="2">
    <source>
        <dbReference type="SAM" id="SignalP"/>
    </source>
</evidence>
<dbReference type="InterPro" id="IPR033379">
    <property type="entry name" value="Acid_Pase_AS"/>
</dbReference>
<proteinExistence type="predicted"/>
<protein>
    <recommendedName>
        <fullName evidence="5">Phosphoglycerate mutase-like protein</fullName>
    </recommendedName>
</protein>
<dbReference type="InterPro" id="IPR029033">
    <property type="entry name" value="His_PPase_superfam"/>
</dbReference>
<dbReference type="AlphaFoldDB" id="A0A060SK69"/>
<dbReference type="Proteomes" id="UP000029665">
    <property type="component" value="Unassembled WGS sequence"/>
</dbReference>
<accession>A0A060SK69</accession>
<keyword evidence="2" id="KW-0732">Signal</keyword>
<dbReference type="OMA" id="SLHSPWC"/>
<evidence type="ECO:0000313" key="3">
    <source>
        <dbReference type="EMBL" id="CDO74897.1"/>
    </source>
</evidence>
<dbReference type="PROSITE" id="PS00616">
    <property type="entry name" value="HIS_ACID_PHOSPHAT_1"/>
    <property type="match status" value="1"/>
</dbReference>
<sequence length="342" mass="37295">MKLAFTKLLAVAIVVVRVAPVQATPELARRGAFDVARHLGNLSPYFKPSALPGVETTLPNDCEVEQVVLMHRHGSRYPLASELVFITDLVSKLASSSAAVEKARLPDNLAFLKDGYTSTLGHDDLTAPGRMELFDHGVNFRLKYPQLQADGILAGLQDRVVESAQWFAQGYFGRSWATLNATEFSTIGEDSSTPSWITPMNTCPKWQYAYGNNATIEWGQIYLPPIAKRLNKILPGVNLSADNVHGALYACAYDLAAHGTSPWCGAFTQSEIEDFEYELDLLMDGAFGYNLPGSMGEVLGSLYVSKLVERLTNSTGDAKPVYLEFGHDTTIDLALTALGLAK</sequence>
<dbReference type="OrthoDB" id="6509975at2759"/>
<evidence type="ECO:0008006" key="5">
    <source>
        <dbReference type="Google" id="ProtNLM"/>
    </source>
</evidence>
<feature type="chain" id="PRO_5001587508" description="Phosphoglycerate mutase-like protein" evidence="2">
    <location>
        <begin position="24"/>
        <end position="342"/>
    </location>
</feature>
<evidence type="ECO:0000313" key="4">
    <source>
        <dbReference type="Proteomes" id="UP000029665"/>
    </source>
</evidence>
<gene>
    <name evidence="3" type="ORF">BN946_scf184988.g4</name>
</gene>
<feature type="signal peptide" evidence="2">
    <location>
        <begin position="1"/>
        <end position="23"/>
    </location>
</feature>
<dbReference type="GO" id="GO:0003993">
    <property type="term" value="F:acid phosphatase activity"/>
    <property type="evidence" value="ECO:0007669"/>
    <property type="project" value="TreeGrafter"/>
</dbReference>
<dbReference type="HOGENOM" id="CLU_020880_3_2_1"/>
<name>A0A060SK69_PYCCI</name>
<dbReference type="Pfam" id="PF00328">
    <property type="entry name" value="His_Phos_2"/>
    <property type="match status" value="1"/>
</dbReference>
<keyword evidence="1" id="KW-0378">Hydrolase</keyword>
<comment type="caution">
    <text evidence="3">The sequence shown here is derived from an EMBL/GenBank/DDBJ whole genome shotgun (WGS) entry which is preliminary data.</text>
</comment>
<organism evidence="3 4">
    <name type="scientific">Pycnoporus cinnabarinus</name>
    <name type="common">Cinnabar-red polypore</name>
    <name type="synonym">Trametes cinnabarina</name>
    <dbReference type="NCBI Taxonomy" id="5643"/>
    <lineage>
        <taxon>Eukaryota</taxon>
        <taxon>Fungi</taxon>
        <taxon>Dikarya</taxon>
        <taxon>Basidiomycota</taxon>
        <taxon>Agaricomycotina</taxon>
        <taxon>Agaricomycetes</taxon>
        <taxon>Polyporales</taxon>
        <taxon>Polyporaceae</taxon>
        <taxon>Trametes</taxon>
    </lineage>
</organism>
<dbReference type="PANTHER" id="PTHR20963:SF42">
    <property type="entry name" value="PHOSPHOGLYCERATE MUTASE-LIKE PROTEIN"/>
    <property type="match status" value="1"/>
</dbReference>